<comment type="caution">
    <text evidence="3">The sequence shown here is derived from an EMBL/GenBank/DDBJ whole genome shotgun (WGS) entry which is preliminary data.</text>
</comment>
<evidence type="ECO:0008006" key="5">
    <source>
        <dbReference type="Google" id="ProtNLM"/>
    </source>
</evidence>
<evidence type="ECO:0000256" key="2">
    <source>
        <dbReference type="SAM" id="Phobius"/>
    </source>
</evidence>
<evidence type="ECO:0000313" key="3">
    <source>
        <dbReference type="EMBL" id="GAA0472482.1"/>
    </source>
</evidence>
<keyword evidence="2" id="KW-0472">Membrane</keyword>
<keyword evidence="4" id="KW-1185">Reference proteome</keyword>
<accession>A0ABN1ABP4</accession>
<feature type="region of interest" description="Disordered" evidence="1">
    <location>
        <begin position="1"/>
        <end position="44"/>
    </location>
</feature>
<feature type="transmembrane region" description="Helical" evidence="2">
    <location>
        <begin position="53"/>
        <end position="71"/>
    </location>
</feature>
<feature type="transmembrane region" description="Helical" evidence="2">
    <location>
        <begin position="186"/>
        <end position="206"/>
    </location>
</feature>
<name>A0ABN1ABP4_9ACTN</name>
<protein>
    <recommendedName>
        <fullName evidence="5">DUF1772 domain-containing protein</fullName>
    </recommendedName>
</protein>
<sequence length="217" mass="22602">MNDNTRGMWGPPAPSPYPPSAPAPGPYQAAPYGAGSPPAPTGPARRGRLAGPLLAASALTMGLMAGLFFAFDVSVMPGLARSDAATYVQAMQNFNAVIDGSGLFGLIFVGALLTAGVAAFYEYRQGRRSVAGWVIAATACYVVVLILTVGVNIPLNNQLARVDNADKTHALSIISDFKGTWETANIARTLLCTAALGLLTRALVLYGRATSYVARNI</sequence>
<dbReference type="InterPro" id="IPR013901">
    <property type="entry name" value="Anthrone_oxy"/>
</dbReference>
<reference evidence="3 4" key="1">
    <citation type="journal article" date="2019" name="Int. J. Syst. Evol. Microbiol.">
        <title>The Global Catalogue of Microorganisms (GCM) 10K type strain sequencing project: providing services to taxonomists for standard genome sequencing and annotation.</title>
        <authorList>
            <consortium name="The Broad Institute Genomics Platform"/>
            <consortium name="The Broad Institute Genome Sequencing Center for Infectious Disease"/>
            <person name="Wu L."/>
            <person name="Ma J."/>
        </authorList>
    </citation>
    <scope>NUCLEOTIDE SEQUENCE [LARGE SCALE GENOMIC DNA]</scope>
    <source>
        <strain evidence="3 4">JCM 4805</strain>
    </source>
</reference>
<keyword evidence="2" id="KW-1133">Transmembrane helix</keyword>
<feature type="transmembrane region" description="Helical" evidence="2">
    <location>
        <begin position="130"/>
        <end position="153"/>
    </location>
</feature>
<proteinExistence type="predicted"/>
<feature type="transmembrane region" description="Helical" evidence="2">
    <location>
        <begin position="103"/>
        <end position="123"/>
    </location>
</feature>
<dbReference type="EMBL" id="BAAABY010000029">
    <property type="protein sequence ID" value="GAA0472482.1"/>
    <property type="molecule type" value="Genomic_DNA"/>
</dbReference>
<organism evidence="3 4">
    <name type="scientific">Streptomyces olivaceiscleroticus</name>
    <dbReference type="NCBI Taxonomy" id="68245"/>
    <lineage>
        <taxon>Bacteria</taxon>
        <taxon>Bacillati</taxon>
        <taxon>Actinomycetota</taxon>
        <taxon>Actinomycetes</taxon>
        <taxon>Kitasatosporales</taxon>
        <taxon>Streptomycetaceae</taxon>
        <taxon>Streptomyces</taxon>
    </lineage>
</organism>
<evidence type="ECO:0000256" key="1">
    <source>
        <dbReference type="SAM" id="MobiDB-lite"/>
    </source>
</evidence>
<dbReference type="Proteomes" id="UP001500909">
    <property type="component" value="Unassembled WGS sequence"/>
</dbReference>
<feature type="compositionally biased region" description="Low complexity" evidence="1">
    <location>
        <begin position="26"/>
        <end position="36"/>
    </location>
</feature>
<gene>
    <name evidence="3" type="ORF">GCM10010361_40860</name>
</gene>
<feature type="compositionally biased region" description="Pro residues" evidence="1">
    <location>
        <begin position="11"/>
        <end position="25"/>
    </location>
</feature>
<dbReference type="Pfam" id="PF08592">
    <property type="entry name" value="Anthrone_oxy"/>
    <property type="match status" value="1"/>
</dbReference>
<evidence type="ECO:0000313" key="4">
    <source>
        <dbReference type="Proteomes" id="UP001500909"/>
    </source>
</evidence>
<keyword evidence="2" id="KW-0812">Transmembrane</keyword>